<dbReference type="EMBL" id="DYZL01000163">
    <property type="protein sequence ID" value="HJH43652.1"/>
    <property type="molecule type" value="Genomic_DNA"/>
</dbReference>
<feature type="transmembrane region" description="Helical" evidence="2">
    <location>
        <begin position="25"/>
        <end position="44"/>
    </location>
</feature>
<accession>A0A9D3ADK4</accession>
<protein>
    <submittedName>
        <fullName evidence="3">Uncharacterized protein</fullName>
    </submittedName>
</protein>
<keyword evidence="2" id="KW-0472">Membrane</keyword>
<comment type="caution">
    <text evidence="3">The sequence shown here is derived from an EMBL/GenBank/DDBJ whole genome shotgun (WGS) entry which is preliminary data.</text>
</comment>
<evidence type="ECO:0000313" key="4">
    <source>
        <dbReference type="Proteomes" id="UP000789325"/>
    </source>
</evidence>
<dbReference type="Proteomes" id="UP000789325">
    <property type="component" value="Unassembled WGS sequence"/>
</dbReference>
<feature type="region of interest" description="Disordered" evidence="1">
    <location>
        <begin position="50"/>
        <end position="70"/>
    </location>
</feature>
<evidence type="ECO:0000313" key="3">
    <source>
        <dbReference type="EMBL" id="HJH43652.1"/>
    </source>
</evidence>
<evidence type="ECO:0000256" key="2">
    <source>
        <dbReference type="SAM" id="Phobius"/>
    </source>
</evidence>
<keyword evidence="2" id="KW-0812">Transmembrane</keyword>
<gene>
    <name evidence="3" type="ORF">K8V16_07625</name>
</gene>
<reference evidence="3" key="2">
    <citation type="submission" date="2021-09" db="EMBL/GenBank/DDBJ databases">
        <authorList>
            <person name="Gilroy R."/>
        </authorList>
    </citation>
    <scope>NUCLEOTIDE SEQUENCE</scope>
    <source>
        <strain evidence="3">USAMLcec12-2067</strain>
    </source>
</reference>
<reference evidence="3" key="1">
    <citation type="journal article" date="2021" name="PeerJ">
        <title>Extensive microbial diversity within the chicken gut microbiome revealed by metagenomics and culture.</title>
        <authorList>
            <person name="Gilroy R."/>
            <person name="Ravi A."/>
            <person name="Getino M."/>
            <person name="Pursley I."/>
            <person name="Horton D.L."/>
            <person name="Alikhan N.F."/>
            <person name="Baker D."/>
            <person name="Gharbi K."/>
            <person name="Hall N."/>
            <person name="Watson M."/>
            <person name="Adriaenssens E.M."/>
            <person name="Foster-Nyarko E."/>
            <person name="Jarju S."/>
            <person name="Secka A."/>
            <person name="Antonio M."/>
            <person name="Oren A."/>
            <person name="Chaudhuri R.R."/>
            <person name="La Ragione R."/>
            <person name="Hildebrand F."/>
            <person name="Pallen M.J."/>
        </authorList>
    </citation>
    <scope>NUCLEOTIDE SEQUENCE</scope>
    <source>
        <strain evidence="3">USAMLcec12-2067</strain>
    </source>
</reference>
<name>A0A9D3ADK4_9ACTN</name>
<organism evidence="3 4">
    <name type="scientific">Rubneribacter badeniensis</name>
    <dbReference type="NCBI Taxonomy" id="2070688"/>
    <lineage>
        <taxon>Bacteria</taxon>
        <taxon>Bacillati</taxon>
        <taxon>Actinomycetota</taxon>
        <taxon>Coriobacteriia</taxon>
        <taxon>Eggerthellales</taxon>
        <taxon>Eggerthellaceae</taxon>
        <taxon>Rubneribacter</taxon>
    </lineage>
</organism>
<proteinExistence type="predicted"/>
<sequence length="70" mass="7871">MEVFIVLLAVIRMFASLLGLAVSFLVRAVALVFSLLARLFRFLFGKGADRKALERGDSEVQREGETVDRR</sequence>
<evidence type="ECO:0000256" key="1">
    <source>
        <dbReference type="SAM" id="MobiDB-lite"/>
    </source>
</evidence>
<dbReference type="AlphaFoldDB" id="A0A9D3ADK4"/>
<keyword evidence="2" id="KW-1133">Transmembrane helix</keyword>